<dbReference type="Proteomes" id="UP001195483">
    <property type="component" value="Unassembled WGS sequence"/>
</dbReference>
<reference evidence="1" key="1">
    <citation type="journal article" date="2021" name="Genome Biol. Evol.">
        <title>A High-Quality Reference Genome for a Parasitic Bivalve with Doubly Uniparental Inheritance (Bivalvia: Unionida).</title>
        <authorList>
            <person name="Smith C.H."/>
        </authorList>
    </citation>
    <scope>NUCLEOTIDE SEQUENCE</scope>
    <source>
        <strain evidence="1">CHS0354</strain>
    </source>
</reference>
<keyword evidence="2" id="KW-1185">Reference proteome</keyword>
<gene>
    <name evidence="1" type="ORF">CHS0354_041018</name>
</gene>
<reference evidence="1" key="3">
    <citation type="submission" date="2023-05" db="EMBL/GenBank/DDBJ databases">
        <authorList>
            <person name="Smith C.H."/>
        </authorList>
    </citation>
    <scope>NUCLEOTIDE SEQUENCE</scope>
    <source>
        <strain evidence="1">CHS0354</strain>
        <tissue evidence="1">Mantle</tissue>
    </source>
</reference>
<sequence>MSQRWNPGTFSLVYKLNQTWNPGTFRRVYKLNQSFDPRQRPISHVQTRIGRETARITCINLYWQGDGPDHMHKLLLAGRRPISYV</sequence>
<accession>A0AAE0W3J1</accession>
<organism evidence="1 2">
    <name type="scientific">Potamilus streckersoni</name>
    <dbReference type="NCBI Taxonomy" id="2493646"/>
    <lineage>
        <taxon>Eukaryota</taxon>
        <taxon>Metazoa</taxon>
        <taxon>Spiralia</taxon>
        <taxon>Lophotrochozoa</taxon>
        <taxon>Mollusca</taxon>
        <taxon>Bivalvia</taxon>
        <taxon>Autobranchia</taxon>
        <taxon>Heteroconchia</taxon>
        <taxon>Palaeoheterodonta</taxon>
        <taxon>Unionida</taxon>
        <taxon>Unionoidea</taxon>
        <taxon>Unionidae</taxon>
        <taxon>Ambleminae</taxon>
        <taxon>Lampsilini</taxon>
        <taxon>Potamilus</taxon>
    </lineage>
</organism>
<name>A0AAE0W3J1_9BIVA</name>
<evidence type="ECO:0000313" key="1">
    <source>
        <dbReference type="EMBL" id="KAK3599177.1"/>
    </source>
</evidence>
<protein>
    <submittedName>
        <fullName evidence="1">Uncharacterized protein</fullName>
    </submittedName>
</protein>
<comment type="caution">
    <text evidence="1">The sequence shown here is derived from an EMBL/GenBank/DDBJ whole genome shotgun (WGS) entry which is preliminary data.</text>
</comment>
<evidence type="ECO:0000313" key="2">
    <source>
        <dbReference type="Proteomes" id="UP001195483"/>
    </source>
</evidence>
<dbReference type="EMBL" id="JAEAOA010002344">
    <property type="protein sequence ID" value="KAK3599177.1"/>
    <property type="molecule type" value="Genomic_DNA"/>
</dbReference>
<dbReference type="AlphaFoldDB" id="A0AAE0W3J1"/>
<reference evidence="1" key="2">
    <citation type="journal article" date="2021" name="Genome Biol. Evol.">
        <title>Developing a high-quality reference genome for a parasitic bivalve with doubly uniparental inheritance (Bivalvia: Unionida).</title>
        <authorList>
            <person name="Smith C.H."/>
        </authorList>
    </citation>
    <scope>NUCLEOTIDE SEQUENCE</scope>
    <source>
        <strain evidence="1">CHS0354</strain>
        <tissue evidence="1">Mantle</tissue>
    </source>
</reference>
<proteinExistence type="predicted"/>